<dbReference type="PANTHER" id="PTHR43639:SF1">
    <property type="entry name" value="SHORT-CHAIN DEHYDROGENASE_REDUCTASE FAMILY PROTEIN"/>
    <property type="match status" value="1"/>
</dbReference>
<evidence type="ECO:0000313" key="3">
    <source>
        <dbReference type="EMBL" id="PEH72134.1"/>
    </source>
</evidence>
<evidence type="ECO:0000313" key="4">
    <source>
        <dbReference type="Proteomes" id="UP000219788"/>
    </source>
</evidence>
<evidence type="ECO:0000256" key="1">
    <source>
        <dbReference type="ARBA" id="ARBA00006484"/>
    </source>
</evidence>
<accession>A0A2A7U1F7</accession>
<keyword evidence="2" id="KW-0560">Oxidoreductase</keyword>
<dbReference type="EMBL" id="PDDV01000013">
    <property type="protein sequence ID" value="PEH72134.1"/>
    <property type="molecule type" value="Genomic_DNA"/>
</dbReference>
<gene>
    <name evidence="3" type="ORF">CRM76_09510</name>
</gene>
<dbReference type="OrthoDB" id="154414at2"/>
<dbReference type="InterPro" id="IPR036291">
    <property type="entry name" value="NAD(P)-bd_dom_sf"/>
</dbReference>
<dbReference type="InterPro" id="IPR002347">
    <property type="entry name" value="SDR_fam"/>
</dbReference>
<dbReference type="PANTHER" id="PTHR43639">
    <property type="entry name" value="OXIDOREDUCTASE, SHORT-CHAIN DEHYDROGENASE/REDUCTASE FAMILY (AFU_ORTHOLOGUE AFUA_5G02870)"/>
    <property type="match status" value="1"/>
</dbReference>
<comment type="caution">
    <text evidence="3">The sequence shown here is derived from an EMBL/GenBank/DDBJ whole genome shotgun (WGS) entry which is preliminary data.</text>
</comment>
<dbReference type="PRINTS" id="PR00080">
    <property type="entry name" value="SDRFAMILY"/>
</dbReference>
<dbReference type="RefSeq" id="WP_047059437.1">
    <property type="nucleotide sequence ID" value="NZ_AP028090.1"/>
</dbReference>
<sequence>MNQALLHDKVALVTAGAQGSGAAIVRALAAAGARVALTYHHSEQEARLLTAQIRQQGGEAVALRTDARNPETCVRAITRTLELWGRIDILVNHAAVIICKPFDEIELREFEQSMEINVRAVFLTSQLAARQMPAGGRIIHISSTRQEADHSDALCAMGRAALGALTRAMAQDLGPQGITVNQLIPSVTTPLPSLTATRDEKIPGCPATTHSIADLVLWLCSPAAAAVNGTQFDIAAQ</sequence>
<dbReference type="Proteomes" id="UP000219788">
    <property type="component" value="Unassembled WGS sequence"/>
</dbReference>
<dbReference type="AlphaFoldDB" id="A0A2A7U1F7"/>
<protein>
    <submittedName>
        <fullName evidence="3">3-ketoacyl-ACP reductase</fullName>
    </submittedName>
</protein>
<dbReference type="GO" id="GO:0016491">
    <property type="term" value="F:oxidoreductase activity"/>
    <property type="evidence" value="ECO:0007669"/>
    <property type="project" value="UniProtKB-KW"/>
</dbReference>
<proteinExistence type="inferred from homology"/>
<dbReference type="CDD" id="cd05233">
    <property type="entry name" value="SDR_c"/>
    <property type="match status" value="1"/>
</dbReference>
<dbReference type="STRING" id="636.AAW15_04945"/>
<reference evidence="4" key="1">
    <citation type="submission" date="2017-09" db="EMBL/GenBank/DDBJ databases">
        <title>FDA dAtabase for Regulatory Grade micrObial Sequences (FDA-ARGOS): Supporting development and validation of Infectious Disease Dx tests.</title>
        <authorList>
            <person name="Goldberg B."/>
            <person name="Campos J."/>
            <person name="Tallon L."/>
            <person name="Sadzewicz L."/>
            <person name="Ott S."/>
            <person name="Zhao X."/>
            <person name="Nagaraj S."/>
            <person name="Vavikolanu K."/>
            <person name="Aluvathingal J."/>
            <person name="Nadendla S."/>
            <person name="Geyer C."/>
            <person name="Sichtig H."/>
        </authorList>
    </citation>
    <scope>NUCLEOTIDE SEQUENCE [LARGE SCALE GENOMIC DNA]</scope>
    <source>
        <strain evidence="4">FDAARGOS_370</strain>
    </source>
</reference>
<dbReference type="SUPFAM" id="SSF51735">
    <property type="entry name" value="NAD(P)-binding Rossmann-fold domains"/>
    <property type="match status" value="1"/>
</dbReference>
<evidence type="ECO:0000256" key="2">
    <source>
        <dbReference type="ARBA" id="ARBA00023002"/>
    </source>
</evidence>
<dbReference type="Gene3D" id="3.40.50.720">
    <property type="entry name" value="NAD(P)-binding Rossmann-like Domain"/>
    <property type="match status" value="1"/>
</dbReference>
<name>A0A2A7U1F7_EDWTA</name>
<dbReference type="Pfam" id="PF13561">
    <property type="entry name" value="adh_short_C2"/>
    <property type="match status" value="1"/>
</dbReference>
<dbReference type="PRINTS" id="PR00081">
    <property type="entry name" value="GDHRDH"/>
</dbReference>
<comment type="similarity">
    <text evidence="1">Belongs to the short-chain dehydrogenases/reductases (SDR) family.</text>
</comment>
<organism evidence="3 4">
    <name type="scientific">Edwardsiella tarda</name>
    <dbReference type="NCBI Taxonomy" id="636"/>
    <lineage>
        <taxon>Bacteria</taxon>
        <taxon>Pseudomonadati</taxon>
        <taxon>Pseudomonadota</taxon>
        <taxon>Gammaproteobacteria</taxon>
        <taxon>Enterobacterales</taxon>
        <taxon>Hafniaceae</taxon>
        <taxon>Edwardsiella</taxon>
    </lineage>
</organism>